<protein>
    <recommendedName>
        <fullName evidence="4">Neocarzinostatin family protein</fullName>
    </recommendedName>
</protein>
<feature type="signal peptide" evidence="1">
    <location>
        <begin position="1"/>
        <end position="23"/>
    </location>
</feature>
<keyword evidence="3" id="KW-1185">Reference proteome</keyword>
<evidence type="ECO:0000256" key="1">
    <source>
        <dbReference type="SAM" id="SignalP"/>
    </source>
</evidence>
<dbReference type="Proteomes" id="UP000294257">
    <property type="component" value="Unassembled WGS sequence"/>
</dbReference>
<keyword evidence="1" id="KW-0732">Signal</keyword>
<evidence type="ECO:0000313" key="2">
    <source>
        <dbReference type="EMBL" id="RZS29791.1"/>
    </source>
</evidence>
<accession>A0A4V2ERA7</accession>
<sequence length="143" mass="14786">MRTTTKSLVSALFAALLTIGLFAASAQATSRPDTRAPEITVTSGKLVKGGAAVKLTGTYQCNGATFDLLADVDQAGHAKGKAKVKGLSCDKGATGKKKFTVTVAADTHRGLFISAGAWIYIGLCHPGTLTVWASVNLSVHLRP</sequence>
<evidence type="ECO:0000313" key="3">
    <source>
        <dbReference type="Proteomes" id="UP000294257"/>
    </source>
</evidence>
<proteinExistence type="predicted"/>
<dbReference type="RefSeq" id="WP_130348680.1">
    <property type="nucleotide sequence ID" value="NZ_SGWQ01000018.1"/>
</dbReference>
<organism evidence="2 3">
    <name type="scientific">Herbihabitans rhizosphaerae</name>
    <dbReference type="NCBI Taxonomy" id="1872711"/>
    <lineage>
        <taxon>Bacteria</taxon>
        <taxon>Bacillati</taxon>
        <taxon>Actinomycetota</taxon>
        <taxon>Actinomycetes</taxon>
        <taxon>Pseudonocardiales</taxon>
        <taxon>Pseudonocardiaceae</taxon>
        <taxon>Herbihabitans</taxon>
    </lineage>
</organism>
<dbReference type="AlphaFoldDB" id="A0A4V2ERA7"/>
<name>A0A4V2ERA7_9PSEU</name>
<evidence type="ECO:0008006" key="4">
    <source>
        <dbReference type="Google" id="ProtNLM"/>
    </source>
</evidence>
<feature type="chain" id="PRO_5038501253" description="Neocarzinostatin family protein" evidence="1">
    <location>
        <begin position="24"/>
        <end position="143"/>
    </location>
</feature>
<comment type="caution">
    <text evidence="2">The sequence shown here is derived from an EMBL/GenBank/DDBJ whole genome shotgun (WGS) entry which is preliminary data.</text>
</comment>
<reference evidence="2 3" key="1">
    <citation type="submission" date="2019-02" db="EMBL/GenBank/DDBJ databases">
        <title>Genomic Encyclopedia of Type Strains, Phase IV (KMG-IV): sequencing the most valuable type-strain genomes for metagenomic binning, comparative biology and taxonomic classification.</title>
        <authorList>
            <person name="Goeker M."/>
        </authorList>
    </citation>
    <scope>NUCLEOTIDE SEQUENCE [LARGE SCALE GENOMIC DNA]</scope>
    <source>
        <strain evidence="2 3">DSM 101727</strain>
    </source>
</reference>
<dbReference type="EMBL" id="SGWQ01000018">
    <property type="protein sequence ID" value="RZS29791.1"/>
    <property type="molecule type" value="Genomic_DNA"/>
</dbReference>
<gene>
    <name evidence="2" type="ORF">EV193_11845</name>
</gene>